<sequence>MTTTNNLAKYMTGFLGVYLPHERNVSPNTIAAYRDSFVSFFSYLRDEKQIKIEKTALLDINRDNVIEYLRWLIEKQGNSIATRNSRLAAIHSFVSYLQYETIEHLEQWQKIMAIKNLKKEHQTPAYFTKEGIKLLMEQPDNSCYKELRHLAILALMYDTGCRVQELVDLTLESLKIQCKPYSVRVYGKGRKVRIVPLSDHVVDILKKYMDRHNIDYELSMKKPIFCNSARNKLTRAGISYILKKYADMARACNSNIIPEIISCHQLRHSRAMHLLQSGVNLIWIRDLLGHTSIQTTEVYARADSKQKREAIEQASECLTPNLITGEWIDNKNLITWLKGLGKV</sequence>
<keyword evidence="4" id="KW-0233">DNA recombination</keyword>
<dbReference type="InterPro" id="IPR050090">
    <property type="entry name" value="Tyrosine_recombinase_XerCD"/>
</dbReference>
<evidence type="ECO:0000313" key="8">
    <source>
        <dbReference type="EMBL" id="MDT0676465.1"/>
    </source>
</evidence>
<protein>
    <submittedName>
        <fullName evidence="8">Tyrosine-type recombinase/integrase</fullName>
    </submittedName>
</protein>
<dbReference type="PANTHER" id="PTHR30349:SF41">
    <property type="entry name" value="INTEGRASE_RECOMBINASE PROTEIN MJ0367-RELATED"/>
    <property type="match status" value="1"/>
</dbReference>
<dbReference type="Gene3D" id="1.10.150.130">
    <property type="match status" value="1"/>
</dbReference>
<evidence type="ECO:0000256" key="5">
    <source>
        <dbReference type="PROSITE-ProRule" id="PRU01248"/>
    </source>
</evidence>
<feature type="domain" description="Tyr recombinase" evidence="6">
    <location>
        <begin position="122"/>
        <end position="312"/>
    </location>
</feature>
<evidence type="ECO:0000259" key="6">
    <source>
        <dbReference type="PROSITE" id="PS51898"/>
    </source>
</evidence>
<accession>A0ABU3D4K7</accession>
<dbReference type="InterPro" id="IPR011010">
    <property type="entry name" value="DNA_brk_join_enz"/>
</dbReference>
<evidence type="ECO:0000256" key="1">
    <source>
        <dbReference type="ARBA" id="ARBA00008857"/>
    </source>
</evidence>
<evidence type="ECO:0000256" key="3">
    <source>
        <dbReference type="ARBA" id="ARBA00023125"/>
    </source>
</evidence>
<dbReference type="PANTHER" id="PTHR30349">
    <property type="entry name" value="PHAGE INTEGRASE-RELATED"/>
    <property type="match status" value="1"/>
</dbReference>
<dbReference type="InterPro" id="IPR004107">
    <property type="entry name" value="Integrase_SAM-like_N"/>
</dbReference>
<dbReference type="Pfam" id="PF00589">
    <property type="entry name" value="Phage_integrase"/>
    <property type="match status" value="1"/>
</dbReference>
<reference evidence="8 9" key="1">
    <citation type="submission" date="2023-09" db="EMBL/GenBank/DDBJ databases">
        <authorList>
            <person name="Rey-Velasco X."/>
        </authorList>
    </citation>
    <scope>NUCLEOTIDE SEQUENCE [LARGE SCALE GENOMIC DNA]</scope>
    <source>
        <strain evidence="8 9">F117</strain>
    </source>
</reference>
<dbReference type="RefSeq" id="WP_311502809.1">
    <property type="nucleotide sequence ID" value="NZ_JAVRHK010000004.1"/>
</dbReference>
<dbReference type="EMBL" id="JAVRHK010000004">
    <property type="protein sequence ID" value="MDT0676465.1"/>
    <property type="molecule type" value="Genomic_DNA"/>
</dbReference>
<dbReference type="Gene3D" id="1.10.443.10">
    <property type="entry name" value="Intergrase catalytic core"/>
    <property type="match status" value="1"/>
</dbReference>
<evidence type="ECO:0000256" key="4">
    <source>
        <dbReference type="ARBA" id="ARBA00023172"/>
    </source>
</evidence>
<keyword evidence="3 5" id="KW-0238">DNA-binding</keyword>
<dbReference type="SUPFAM" id="SSF56349">
    <property type="entry name" value="DNA breaking-rejoining enzymes"/>
    <property type="match status" value="1"/>
</dbReference>
<feature type="domain" description="Core-binding (CB)" evidence="7">
    <location>
        <begin position="2"/>
        <end position="98"/>
    </location>
</feature>
<comment type="similarity">
    <text evidence="1">Belongs to the 'phage' integrase family.</text>
</comment>
<comment type="caution">
    <text evidence="8">The sequence shown here is derived from an EMBL/GenBank/DDBJ whole genome shotgun (WGS) entry which is preliminary data.</text>
</comment>
<evidence type="ECO:0000259" key="7">
    <source>
        <dbReference type="PROSITE" id="PS51900"/>
    </source>
</evidence>
<dbReference type="InterPro" id="IPR013762">
    <property type="entry name" value="Integrase-like_cat_sf"/>
</dbReference>
<dbReference type="PROSITE" id="PS51898">
    <property type="entry name" value="TYR_RECOMBINASE"/>
    <property type="match status" value="1"/>
</dbReference>
<evidence type="ECO:0000256" key="2">
    <source>
        <dbReference type="ARBA" id="ARBA00022908"/>
    </source>
</evidence>
<dbReference type="PROSITE" id="PS51900">
    <property type="entry name" value="CB"/>
    <property type="match status" value="1"/>
</dbReference>
<gene>
    <name evidence="8" type="ORF">RM539_07710</name>
</gene>
<proteinExistence type="inferred from homology"/>
<dbReference type="Pfam" id="PF02899">
    <property type="entry name" value="Phage_int_SAM_1"/>
    <property type="match status" value="1"/>
</dbReference>
<name>A0ABU3D4K7_9FLAO</name>
<dbReference type="InterPro" id="IPR044068">
    <property type="entry name" value="CB"/>
</dbReference>
<keyword evidence="2" id="KW-0229">DNA integration</keyword>
<organism evidence="8 9">
    <name type="scientific">Autumnicola musiva</name>
    <dbReference type="NCBI Taxonomy" id="3075589"/>
    <lineage>
        <taxon>Bacteria</taxon>
        <taxon>Pseudomonadati</taxon>
        <taxon>Bacteroidota</taxon>
        <taxon>Flavobacteriia</taxon>
        <taxon>Flavobacteriales</taxon>
        <taxon>Flavobacteriaceae</taxon>
        <taxon>Autumnicola</taxon>
    </lineage>
</organism>
<evidence type="ECO:0000313" key="9">
    <source>
        <dbReference type="Proteomes" id="UP001262582"/>
    </source>
</evidence>
<dbReference type="InterPro" id="IPR010998">
    <property type="entry name" value="Integrase_recombinase_N"/>
</dbReference>
<dbReference type="Proteomes" id="UP001262582">
    <property type="component" value="Unassembled WGS sequence"/>
</dbReference>
<dbReference type="SUPFAM" id="SSF47823">
    <property type="entry name" value="lambda integrase-like, N-terminal domain"/>
    <property type="match status" value="1"/>
</dbReference>
<dbReference type="InterPro" id="IPR002104">
    <property type="entry name" value="Integrase_catalytic"/>
</dbReference>
<keyword evidence="9" id="KW-1185">Reference proteome</keyword>